<keyword evidence="7" id="KW-1185">Reference proteome</keyword>
<feature type="region of interest" description="Disordered" evidence="4">
    <location>
        <begin position="90"/>
        <end position="116"/>
    </location>
</feature>
<comment type="subcellular location">
    <subcellularLocation>
        <location evidence="1 3">Nucleus</location>
    </subcellularLocation>
</comment>
<feature type="compositionally biased region" description="Low complexity" evidence="4">
    <location>
        <begin position="331"/>
        <end position="341"/>
    </location>
</feature>
<protein>
    <recommendedName>
        <fullName evidence="5">CCT domain-containing protein</fullName>
    </recommendedName>
</protein>
<evidence type="ECO:0000256" key="4">
    <source>
        <dbReference type="SAM" id="MobiDB-lite"/>
    </source>
</evidence>
<dbReference type="Gramene" id="OMERI10G09570.1">
    <property type="protein sequence ID" value="OMERI10G09570.1"/>
    <property type="gene ID" value="OMERI10G09570"/>
</dbReference>
<proteinExistence type="predicted"/>
<dbReference type="PANTHER" id="PTHR31319">
    <property type="entry name" value="ZINC FINGER PROTEIN CONSTANS-LIKE 4"/>
    <property type="match status" value="1"/>
</dbReference>
<dbReference type="PANTHER" id="PTHR31319:SF110">
    <property type="entry name" value="CCT MOTIF FAMILY PROTEIN"/>
    <property type="match status" value="1"/>
</dbReference>
<dbReference type="Pfam" id="PF06203">
    <property type="entry name" value="CCT"/>
    <property type="match status" value="1"/>
</dbReference>
<evidence type="ECO:0000256" key="2">
    <source>
        <dbReference type="ARBA" id="ARBA00023242"/>
    </source>
</evidence>
<dbReference type="eggNOG" id="ENOG502QRCA">
    <property type="taxonomic scope" value="Eukaryota"/>
</dbReference>
<sequence length="450" mass="47081">MGRELFSSSNSHSVDVPLPSQYQFRAFLGARSIMLDDVDDEPFADGISSPIAQHIYDFCDDGNGGDLFAAVNAAAAAGSDMFTASSEDASASSSSTATAPIAGGGDTLSPPLPSLDSTLSALLEQDETPGADGELLLPIDDYAFAAVDETQPPPPPEHQQQQQFTQMPLPVMGGAAAEHPALQAQLSSTATELMQYAGFTDEVFAAALAAGAGAGAGGYMGLDDPLCPQQQHSGAMLPAAAAAAGEAFFSKDAHAAQAAFFAAAGGGGGSMVMSMMGMDEIGEYQRMMECGGALLGATHAADGADMAFGNAAAAELQMGGGGSSPARLPATGTTETTSLEDTSFKTVRLSNEERKEKIHRYIKKRNERNFSKKIKYACRKTLADSRPRVRGRFAKNDDYCEASRSIGSQNHEEYEQIGGVKGEDMLDSDALAHISGMSSYMYNHTVESWI</sequence>
<name>A0A0E0EYQ9_9ORYZ</name>
<reference evidence="6" key="1">
    <citation type="submission" date="2015-04" db="UniProtKB">
        <authorList>
            <consortium name="EnsemblPlants"/>
        </authorList>
    </citation>
    <scope>IDENTIFICATION</scope>
</reference>
<accession>A0A0E0EYQ9</accession>
<dbReference type="HOGENOM" id="CLU_055725_0_0_1"/>
<dbReference type="PROSITE" id="PS51017">
    <property type="entry name" value="CCT"/>
    <property type="match status" value="1"/>
</dbReference>
<organism evidence="6">
    <name type="scientific">Oryza meridionalis</name>
    <dbReference type="NCBI Taxonomy" id="40149"/>
    <lineage>
        <taxon>Eukaryota</taxon>
        <taxon>Viridiplantae</taxon>
        <taxon>Streptophyta</taxon>
        <taxon>Embryophyta</taxon>
        <taxon>Tracheophyta</taxon>
        <taxon>Spermatophyta</taxon>
        <taxon>Magnoliopsida</taxon>
        <taxon>Liliopsida</taxon>
        <taxon>Poales</taxon>
        <taxon>Poaceae</taxon>
        <taxon>BOP clade</taxon>
        <taxon>Oryzoideae</taxon>
        <taxon>Oryzeae</taxon>
        <taxon>Oryzinae</taxon>
        <taxon>Oryza</taxon>
    </lineage>
</organism>
<feature type="domain" description="CCT" evidence="5">
    <location>
        <begin position="354"/>
        <end position="396"/>
    </location>
</feature>
<feature type="compositionally biased region" description="Low complexity" evidence="4">
    <location>
        <begin position="90"/>
        <end position="99"/>
    </location>
</feature>
<reference evidence="6" key="2">
    <citation type="submission" date="2018-05" db="EMBL/GenBank/DDBJ databases">
        <title>OmerRS3 (Oryza meridionalis Reference Sequence Version 3).</title>
        <authorList>
            <person name="Zhang J."/>
            <person name="Kudrna D."/>
            <person name="Lee S."/>
            <person name="Talag J."/>
            <person name="Welchert J."/>
            <person name="Wing R.A."/>
        </authorList>
    </citation>
    <scope>NUCLEOTIDE SEQUENCE [LARGE SCALE GENOMIC DNA]</scope>
    <source>
        <strain evidence="6">cv. OR44</strain>
    </source>
</reference>
<dbReference type="GO" id="GO:0009909">
    <property type="term" value="P:regulation of flower development"/>
    <property type="evidence" value="ECO:0007669"/>
    <property type="project" value="InterPro"/>
</dbReference>
<evidence type="ECO:0000313" key="7">
    <source>
        <dbReference type="Proteomes" id="UP000008021"/>
    </source>
</evidence>
<dbReference type="AlphaFoldDB" id="A0A0E0EYQ9"/>
<dbReference type="InterPro" id="IPR045281">
    <property type="entry name" value="CONSTANS-like"/>
</dbReference>
<dbReference type="Proteomes" id="UP000008021">
    <property type="component" value="Chromosome 10"/>
</dbReference>
<evidence type="ECO:0000256" key="1">
    <source>
        <dbReference type="ARBA" id="ARBA00004123"/>
    </source>
</evidence>
<evidence type="ECO:0000259" key="5">
    <source>
        <dbReference type="PROSITE" id="PS51017"/>
    </source>
</evidence>
<evidence type="ECO:0000313" key="6">
    <source>
        <dbReference type="EnsemblPlants" id="OMERI10G09570.1"/>
    </source>
</evidence>
<evidence type="ECO:0000256" key="3">
    <source>
        <dbReference type="PROSITE-ProRule" id="PRU00357"/>
    </source>
</evidence>
<keyword evidence="2 3" id="KW-0539">Nucleus</keyword>
<feature type="region of interest" description="Disordered" evidence="4">
    <location>
        <begin position="320"/>
        <end position="342"/>
    </location>
</feature>
<dbReference type="GO" id="GO:0005634">
    <property type="term" value="C:nucleus"/>
    <property type="evidence" value="ECO:0007669"/>
    <property type="project" value="UniProtKB-SubCell"/>
</dbReference>
<dbReference type="GO" id="GO:0003700">
    <property type="term" value="F:DNA-binding transcription factor activity"/>
    <property type="evidence" value="ECO:0007669"/>
    <property type="project" value="TreeGrafter"/>
</dbReference>
<dbReference type="InterPro" id="IPR010402">
    <property type="entry name" value="CCT_domain"/>
</dbReference>
<dbReference type="EnsemblPlants" id="OMERI10G09570.1">
    <property type="protein sequence ID" value="OMERI10G09570.1"/>
    <property type="gene ID" value="OMERI10G09570"/>
</dbReference>